<organism evidence="2 3">
    <name type="scientific">Sulfurovum riftiae</name>
    <dbReference type="NCBI Taxonomy" id="1630136"/>
    <lineage>
        <taxon>Bacteria</taxon>
        <taxon>Pseudomonadati</taxon>
        <taxon>Campylobacterota</taxon>
        <taxon>Epsilonproteobacteria</taxon>
        <taxon>Campylobacterales</taxon>
        <taxon>Sulfurovaceae</taxon>
        <taxon>Sulfurovum</taxon>
    </lineage>
</organism>
<protein>
    <recommendedName>
        <fullName evidence="1">DUF58 domain-containing protein</fullName>
    </recommendedName>
</protein>
<gene>
    <name evidence="2" type="ORF">AS592_08010</name>
</gene>
<proteinExistence type="predicted"/>
<reference evidence="2 3" key="1">
    <citation type="submission" date="2015-11" db="EMBL/GenBank/DDBJ databases">
        <title>Draft genome of Sulfurovum riftiae 1812E, a member of the Epsilonproteobacteria isolated from the tube of the deep-sea hydrothermal vent tubewom Riftia pachyptila.</title>
        <authorList>
            <person name="Vetriani C."/>
            <person name="Giovannelli D."/>
        </authorList>
    </citation>
    <scope>NUCLEOTIDE SEQUENCE [LARGE SCALE GENOMIC DNA]</scope>
    <source>
        <strain evidence="2 3">1812E</strain>
    </source>
</reference>
<dbReference type="Proteomes" id="UP000075359">
    <property type="component" value="Unassembled WGS sequence"/>
</dbReference>
<evidence type="ECO:0000313" key="2">
    <source>
        <dbReference type="EMBL" id="KYJ86763.1"/>
    </source>
</evidence>
<evidence type="ECO:0000313" key="3">
    <source>
        <dbReference type="Proteomes" id="UP000075359"/>
    </source>
</evidence>
<sequence length="311" mass="35336">MMENRNEGVYVTLSELLKFGYMPKHFTIKPSGAVLSKLSGRHLSGVRGRGMDFSEMKQYVQGDDTRNIDWKATRRTGKPYVRIYNEERDRNVWLVISQMNSMFFGSKERMKSVSAAHTAALFAFKALETGDRVGAVVYNNEEVKFFKASSSKHNVVQIMTEIERQNHLLKADNTNNTKGNLGKSLKILSSLAKHDDLVVLIGDARAMDEESARHITRINAHNDVIGVIVSDPMEEEIVPSSSLFLTDGTETVDLDSRDKQFMQKYKERLAERKEGFVNLSRKNALPVLSISTERPVADQLYEQLSLKRRSR</sequence>
<dbReference type="STRING" id="1630136.AS592_08010"/>
<dbReference type="PANTHER" id="PTHR33608">
    <property type="entry name" value="BLL2464 PROTEIN"/>
    <property type="match status" value="1"/>
</dbReference>
<dbReference type="Pfam" id="PF01882">
    <property type="entry name" value="DUF58"/>
    <property type="match status" value="1"/>
</dbReference>
<dbReference type="EMBL" id="LNKT01000012">
    <property type="protein sequence ID" value="KYJ86763.1"/>
    <property type="molecule type" value="Genomic_DNA"/>
</dbReference>
<name>A0A151CHM5_9BACT</name>
<dbReference type="AlphaFoldDB" id="A0A151CHM5"/>
<dbReference type="InterPro" id="IPR002881">
    <property type="entry name" value="DUF58"/>
</dbReference>
<accession>A0A151CHM5</accession>
<dbReference type="SUPFAM" id="SSF53300">
    <property type="entry name" value="vWA-like"/>
    <property type="match status" value="1"/>
</dbReference>
<evidence type="ECO:0000259" key="1">
    <source>
        <dbReference type="Pfam" id="PF01882"/>
    </source>
</evidence>
<comment type="caution">
    <text evidence="2">The sequence shown here is derived from an EMBL/GenBank/DDBJ whole genome shotgun (WGS) entry which is preliminary data.</text>
</comment>
<feature type="domain" description="DUF58" evidence="1">
    <location>
        <begin position="55"/>
        <end position="273"/>
    </location>
</feature>
<dbReference type="PANTHER" id="PTHR33608:SF12">
    <property type="entry name" value="DUF58 DOMAIN-CONTAINING PROTEIN"/>
    <property type="match status" value="1"/>
</dbReference>
<dbReference type="InterPro" id="IPR036465">
    <property type="entry name" value="vWFA_dom_sf"/>
</dbReference>
<dbReference type="OrthoDB" id="5298497at2"/>
<keyword evidence="3" id="KW-1185">Reference proteome</keyword>